<accession>A0A6A5VSV2</accession>
<evidence type="ECO:0000256" key="7">
    <source>
        <dbReference type="ARBA" id="ARBA00023242"/>
    </source>
</evidence>
<dbReference type="EMBL" id="ML976667">
    <property type="protein sequence ID" value="KAF1976317.1"/>
    <property type="molecule type" value="Genomic_DNA"/>
</dbReference>
<comment type="similarity">
    <text evidence="2 10">Belongs to the HEATR1/UTP10 family.</text>
</comment>
<evidence type="ECO:0000256" key="2">
    <source>
        <dbReference type="ARBA" id="ARBA00010559"/>
    </source>
</evidence>
<evidence type="ECO:0000256" key="6">
    <source>
        <dbReference type="ARBA" id="ARBA00022552"/>
    </source>
</evidence>
<dbReference type="Proteomes" id="UP000800036">
    <property type="component" value="Unassembled WGS sequence"/>
</dbReference>
<evidence type="ECO:0000256" key="3">
    <source>
        <dbReference type="ARBA" id="ARBA00011399"/>
    </source>
</evidence>
<dbReference type="OrthoDB" id="31183at2759"/>
<dbReference type="InterPro" id="IPR056473">
    <property type="entry name" value="HEAT_Utp10/HEAT1"/>
</dbReference>
<dbReference type="SMART" id="SM01036">
    <property type="entry name" value="BP28CT"/>
    <property type="match status" value="1"/>
</dbReference>
<evidence type="ECO:0000256" key="1">
    <source>
        <dbReference type="ARBA" id="ARBA00004604"/>
    </source>
</evidence>
<evidence type="ECO:0000256" key="11">
    <source>
        <dbReference type="SAM" id="MobiDB-lite"/>
    </source>
</evidence>
<dbReference type="GO" id="GO:0045943">
    <property type="term" value="P:positive regulation of transcription by RNA polymerase I"/>
    <property type="evidence" value="ECO:0007669"/>
    <property type="project" value="TreeGrafter"/>
</dbReference>
<dbReference type="SUPFAM" id="SSF48371">
    <property type="entry name" value="ARM repeat"/>
    <property type="match status" value="2"/>
</dbReference>
<name>A0A6A5VSV2_9PLEO</name>
<comment type="subcellular location">
    <subcellularLocation>
        <location evidence="1 10">Nucleus</location>
        <location evidence="1 10">Nucleolus</location>
    </subcellularLocation>
</comment>
<sequence length="1669" mass="185674">MSQKENEKLDGVLEAFITMVGPRLLLKPAEKALEWLVRRFRIHEYNTECLVMTYLPYHDTPQFLALLSILPPQPKPAWRFLHPYIQPPTNPPRRVIVYTATNTPIFFEALQNYMTKVLQAGHQGPSLLTFWSTVTTQAIDGILDYSTGSREVKDQKTEELLLRILRVLNACMRKSNGADAVTACYMIVIVLVTKANLEDKALDAIMEAVILSRDDETSDACLMCLAIVAEERGRVQLPPAIGRRLLKIADLGRALVSLSKGCRVDRLALGCALTCLEGIDGSEKKQQSFKDIVEANLLDDPQLSVALSGLLQVVQRSERSSPQHSQLIDFASALSENSNTGRIVAKVAQQHNLDLESLGLVAGQSLTVNETADLDDEDEEMPDAEEEEKTHISILPPEILETSFLSERSAGSFQDTLALFEQAVSLNRPKQFLDAPPLQRNAASSKPLFLSFLIRTWCSSSSVKARAAALRATASLIKSMDQPTNLQHVIPHLLYALADPSAIIRRSAAACASALSASSQGSKVWASSDLYDTAFPKASQLSPEQGSEFFTAYLVPVLEECVMDASFLITSLREALEGLHSKGSKNGLKSATRGPLVAFLATHTASTPLLALRLRLLPLFRSSAKSFIEARKSTVLPMVRTWCSESEAEVTQRWQYKSTDMVDPDRTHLDALLPKEAESVQLVHEIISGRMNKERTQLMEKAFDWLNENFRKMKAESRLEAGQRLLDLALQESETGYKALSRGRAVETLRNVRLDTATLVAFIESVPSSLQMAEGPPTKKRRRTSRNEMARAEFQTPDEVSRVLRRLTLVLELIDSSNPAEHTALFKNLFTALDDLQQLKQQSGSDLVYLQSLIFSSLTPMVNRLKEEKESSQAQAAVRADILIDCIRHSTSPQVQNAALLLIGSLASWVPEMILHNLMPIFTFIGSSLLRQHDDYSAHVVDQTIAHVVPQLASSLRSKHKNFLIGVADLLLSFTAAFEHIPLHRRMKLFSELARTLGPDDSLPAIVALLVDRYPNNKVQHRFSTDLIVSFEPLAALQTFKGYLGLIEEAAGAKYQRKTSETLFSLNEKSAADFEQTLNNFLTSLADLASEDKLKNHARRAFKRRTDATVPRTVFASIVETVIRISKSVKNQPKLYQSCSSVLGKCLDLLPTPDLIKSTELLLEKHDREVQIAAIKSVEHRATTVLQSDKPSVSSLVEFIPNLDRLLQQADDTDVKRIIIGCIDSVLGRFGKRDTSAVAAVAQTIAGSQGLSSNDNQTRILSLVCLTSIIDVLEEEALSLLPSILPVAFEYLGAAIEEENVSLHNAVYTLLANAVQRLGFMFSRDYLIPVFKLSQQSAVGDLDEECDEERGQFLEKVSQHLESQEIFTAIKSTWSNALQQGSEAVEEQLKLMRSTIESRTKSQLVKASSTLFGLLLDMFKFRDNVADSDDYDDEEVGQLEGTLVDAMIAMTLKLNDQTFRPFFSQLVDQAASSSITFYKFVAAFFDKFKAIATQYSSYIIDHASKLLTSLAKEKEESELRAAVLAALQKTFQHDQEGFWQAPNHFGAILEPLMSQLTIFVPEQIANAVNPAIVELAASSSSSTDNHREMNGVLLKYMRAEEAHTRLATIKCEQALTERLGEEWLGLLPEMLPFISEAREDDDEMVERETQRWISKIEEKLGEDLDAMLQ</sequence>
<dbReference type="GO" id="GO:0034455">
    <property type="term" value="C:t-UTP complex"/>
    <property type="evidence" value="ECO:0007669"/>
    <property type="project" value="TreeGrafter"/>
</dbReference>
<evidence type="ECO:0000259" key="12">
    <source>
        <dbReference type="SMART" id="SM01036"/>
    </source>
</evidence>
<keyword evidence="8 10" id="KW-0687">Ribonucleoprotein</keyword>
<evidence type="ECO:0000256" key="5">
    <source>
        <dbReference type="ARBA" id="ARBA00022517"/>
    </source>
</evidence>
<comment type="subunit">
    <text evidence="3 10">Component of the ribosomal small subunit (SSU) processome.</text>
</comment>
<dbReference type="InterPro" id="IPR040191">
    <property type="entry name" value="UTP10"/>
</dbReference>
<feature type="domain" description="BP28 C-terminal" evidence="12">
    <location>
        <begin position="1401"/>
        <end position="1538"/>
    </location>
</feature>
<evidence type="ECO:0000256" key="10">
    <source>
        <dbReference type="RuleBase" id="RU367065"/>
    </source>
</evidence>
<evidence type="ECO:0000256" key="4">
    <source>
        <dbReference type="ARBA" id="ARBA00015399"/>
    </source>
</evidence>
<keyword evidence="14" id="KW-1185">Reference proteome</keyword>
<dbReference type="GO" id="GO:0000462">
    <property type="term" value="P:maturation of SSU-rRNA from tricistronic rRNA transcript (SSU-rRNA, 5.8S rRNA, LSU-rRNA)"/>
    <property type="evidence" value="ECO:0007669"/>
    <property type="project" value="TreeGrafter"/>
</dbReference>
<keyword evidence="7 10" id="KW-0539">Nucleus</keyword>
<gene>
    <name evidence="13" type="ORF">BU23DRAFT_502171</name>
</gene>
<organism evidence="13 14">
    <name type="scientific">Bimuria novae-zelandiae CBS 107.79</name>
    <dbReference type="NCBI Taxonomy" id="1447943"/>
    <lineage>
        <taxon>Eukaryota</taxon>
        <taxon>Fungi</taxon>
        <taxon>Dikarya</taxon>
        <taxon>Ascomycota</taxon>
        <taxon>Pezizomycotina</taxon>
        <taxon>Dothideomycetes</taxon>
        <taxon>Pleosporomycetidae</taxon>
        <taxon>Pleosporales</taxon>
        <taxon>Massarineae</taxon>
        <taxon>Didymosphaeriaceae</taxon>
        <taxon>Bimuria</taxon>
    </lineage>
</organism>
<evidence type="ECO:0000313" key="13">
    <source>
        <dbReference type="EMBL" id="KAF1976317.1"/>
    </source>
</evidence>
<dbReference type="InterPro" id="IPR016024">
    <property type="entry name" value="ARM-type_fold"/>
</dbReference>
<dbReference type="Pfam" id="PF23243">
    <property type="entry name" value="HEAT_HEATR1"/>
    <property type="match status" value="1"/>
</dbReference>
<dbReference type="Pfam" id="PF08146">
    <property type="entry name" value="BP28CT"/>
    <property type="match status" value="1"/>
</dbReference>
<evidence type="ECO:0000313" key="14">
    <source>
        <dbReference type="Proteomes" id="UP000800036"/>
    </source>
</evidence>
<dbReference type="Pfam" id="PF12397">
    <property type="entry name" value="U3snoRNP10"/>
    <property type="match status" value="1"/>
</dbReference>
<reference evidence="13" key="1">
    <citation type="journal article" date="2020" name="Stud. Mycol.">
        <title>101 Dothideomycetes genomes: a test case for predicting lifestyles and emergence of pathogens.</title>
        <authorList>
            <person name="Haridas S."/>
            <person name="Albert R."/>
            <person name="Binder M."/>
            <person name="Bloem J."/>
            <person name="Labutti K."/>
            <person name="Salamov A."/>
            <person name="Andreopoulos B."/>
            <person name="Baker S."/>
            <person name="Barry K."/>
            <person name="Bills G."/>
            <person name="Bluhm B."/>
            <person name="Cannon C."/>
            <person name="Castanera R."/>
            <person name="Culley D."/>
            <person name="Daum C."/>
            <person name="Ezra D."/>
            <person name="Gonzalez J."/>
            <person name="Henrissat B."/>
            <person name="Kuo A."/>
            <person name="Liang C."/>
            <person name="Lipzen A."/>
            <person name="Lutzoni F."/>
            <person name="Magnuson J."/>
            <person name="Mondo S."/>
            <person name="Nolan M."/>
            <person name="Ohm R."/>
            <person name="Pangilinan J."/>
            <person name="Park H.-J."/>
            <person name="Ramirez L."/>
            <person name="Alfaro M."/>
            <person name="Sun H."/>
            <person name="Tritt A."/>
            <person name="Yoshinaga Y."/>
            <person name="Zwiers L.-H."/>
            <person name="Turgeon B."/>
            <person name="Goodwin S."/>
            <person name="Spatafora J."/>
            <person name="Crous P."/>
            <person name="Grigoriev I."/>
        </authorList>
    </citation>
    <scope>NUCLEOTIDE SEQUENCE</scope>
    <source>
        <strain evidence="13">CBS 107.79</strain>
    </source>
</reference>
<protein>
    <recommendedName>
        <fullName evidence="4 10">U3 small nucleolar RNA-associated protein 10</fullName>
    </recommendedName>
</protein>
<dbReference type="InterPro" id="IPR011989">
    <property type="entry name" value="ARM-like"/>
</dbReference>
<dbReference type="GO" id="GO:0030515">
    <property type="term" value="F:snoRNA binding"/>
    <property type="evidence" value="ECO:0007669"/>
    <property type="project" value="TreeGrafter"/>
</dbReference>
<evidence type="ECO:0000256" key="9">
    <source>
        <dbReference type="ARBA" id="ARBA00025076"/>
    </source>
</evidence>
<feature type="region of interest" description="Disordered" evidence="11">
    <location>
        <begin position="771"/>
        <end position="793"/>
    </location>
</feature>
<proteinExistence type="inferred from homology"/>
<dbReference type="GO" id="GO:0030686">
    <property type="term" value="C:90S preribosome"/>
    <property type="evidence" value="ECO:0007669"/>
    <property type="project" value="TreeGrafter"/>
</dbReference>
<dbReference type="GO" id="GO:0032040">
    <property type="term" value="C:small-subunit processome"/>
    <property type="evidence" value="ECO:0007669"/>
    <property type="project" value="TreeGrafter"/>
</dbReference>
<comment type="function">
    <text evidence="9">Involved in nucleolar processing of pre-18S ribosomal RNA. Involved in ribosome biosynthesis.</text>
</comment>
<evidence type="ECO:0000256" key="8">
    <source>
        <dbReference type="ARBA" id="ARBA00023274"/>
    </source>
</evidence>
<dbReference type="PANTHER" id="PTHR13457:SF1">
    <property type="entry name" value="HEAT REPEAT-CONTAINING PROTEIN 1"/>
    <property type="match status" value="1"/>
</dbReference>
<keyword evidence="5 10" id="KW-0690">Ribosome biogenesis</keyword>
<dbReference type="InterPro" id="IPR022125">
    <property type="entry name" value="U3snoRNP10_N"/>
</dbReference>
<dbReference type="PANTHER" id="PTHR13457">
    <property type="entry name" value="BAP28"/>
    <property type="match status" value="1"/>
</dbReference>
<dbReference type="InterPro" id="IPR012954">
    <property type="entry name" value="BP28_C_dom"/>
</dbReference>
<keyword evidence="6 10" id="KW-0698">rRNA processing</keyword>
<dbReference type="Gene3D" id="1.25.10.10">
    <property type="entry name" value="Leucine-rich Repeat Variant"/>
    <property type="match status" value="4"/>
</dbReference>